<dbReference type="PANTHER" id="PTHR43537:SF5">
    <property type="entry name" value="UXU OPERON TRANSCRIPTIONAL REGULATOR"/>
    <property type="match status" value="1"/>
</dbReference>
<dbReference type="Pfam" id="PF00392">
    <property type="entry name" value="GntR"/>
    <property type="match status" value="1"/>
</dbReference>
<comment type="caution">
    <text evidence="5">The sequence shown here is derived from an EMBL/GenBank/DDBJ whole genome shotgun (WGS) entry which is preliminary data.</text>
</comment>
<accession>A0ABT8YT95</accession>
<dbReference type="InterPro" id="IPR000524">
    <property type="entry name" value="Tscrpt_reg_HTH_GntR"/>
</dbReference>
<dbReference type="Gene3D" id="1.10.10.10">
    <property type="entry name" value="Winged helix-like DNA-binding domain superfamily/Winged helix DNA-binding domain"/>
    <property type="match status" value="1"/>
</dbReference>
<dbReference type="InterPro" id="IPR011711">
    <property type="entry name" value="GntR_C"/>
</dbReference>
<dbReference type="InterPro" id="IPR036388">
    <property type="entry name" value="WH-like_DNA-bd_sf"/>
</dbReference>
<proteinExistence type="predicted"/>
<keyword evidence="2" id="KW-0238">DNA-binding</keyword>
<dbReference type="InterPro" id="IPR036390">
    <property type="entry name" value="WH_DNA-bd_sf"/>
</dbReference>
<reference evidence="5" key="2">
    <citation type="submission" date="2023-07" db="EMBL/GenBank/DDBJ databases">
        <authorList>
            <person name="Shen H."/>
        </authorList>
    </citation>
    <scope>NUCLEOTIDE SEQUENCE</scope>
    <source>
        <strain evidence="5">TNR-22</strain>
    </source>
</reference>
<evidence type="ECO:0000313" key="5">
    <source>
        <dbReference type="EMBL" id="MDO6966831.1"/>
    </source>
</evidence>
<dbReference type="SMART" id="SM00345">
    <property type="entry name" value="HTH_GNTR"/>
    <property type="match status" value="1"/>
</dbReference>
<dbReference type="EMBL" id="JAUOZU010000022">
    <property type="protein sequence ID" value="MDO6966831.1"/>
    <property type="molecule type" value="Genomic_DNA"/>
</dbReference>
<evidence type="ECO:0000256" key="2">
    <source>
        <dbReference type="ARBA" id="ARBA00023125"/>
    </source>
</evidence>
<dbReference type="Gene3D" id="1.20.120.530">
    <property type="entry name" value="GntR ligand-binding domain-like"/>
    <property type="match status" value="1"/>
</dbReference>
<reference evidence="5" key="1">
    <citation type="journal article" date="2015" name="Int. J. Syst. Evol. Microbiol.">
        <title>Rhizobium alvei sp. nov., isolated from a freshwater river.</title>
        <authorList>
            <person name="Sheu S.Y."/>
            <person name="Huang H.W."/>
            <person name="Young C.C."/>
            <person name="Chen W.M."/>
        </authorList>
    </citation>
    <scope>NUCLEOTIDE SEQUENCE</scope>
    <source>
        <strain evidence="5">TNR-22</strain>
    </source>
</reference>
<dbReference type="SUPFAM" id="SSF48008">
    <property type="entry name" value="GntR ligand-binding domain-like"/>
    <property type="match status" value="1"/>
</dbReference>
<keyword evidence="6" id="KW-1185">Reference proteome</keyword>
<dbReference type="PROSITE" id="PS50949">
    <property type="entry name" value="HTH_GNTR"/>
    <property type="match status" value="1"/>
</dbReference>
<keyword evidence="3" id="KW-0804">Transcription</keyword>
<dbReference type="PANTHER" id="PTHR43537">
    <property type="entry name" value="TRANSCRIPTIONAL REGULATOR, GNTR FAMILY"/>
    <property type="match status" value="1"/>
</dbReference>
<evidence type="ECO:0000313" key="6">
    <source>
        <dbReference type="Proteomes" id="UP001174932"/>
    </source>
</evidence>
<dbReference type="CDD" id="cd07377">
    <property type="entry name" value="WHTH_GntR"/>
    <property type="match status" value="1"/>
</dbReference>
<dbReference type="RefSeq" id="WP_304378760.1">
    <property type="nucleotide sequence ID" value="NZ_JAUOZU010000022.1"/>
</dbReference>
<gene>
    <name evidence="5" type="ORF">Q4481_22995</name>
</gene>
<protein>
    <submittedName>
        <fullName evidence="5">FCD domain-containing protein</fullName>
    </submittedName>
</protein>
<dbReference type="SMART" id="SM00895">
    <property type="entry name" value="FCD"/>
    <property type="match status" value="1"/>
</dbReference>
<organism evidence="5 6">
    <name type="scientific">Rhizobium alvei</name>
    <dbReference type="NCBI Taxonomy" id="1132659"/>
    <lineage>
        <taxon>Bacteria</taxon>
        <taxon>Pseudomonadati</taxon>
        <taxon>Pseudomonadota</taxon>
        <taxon>Alphaproteobacteria</taxon>
        <taxon>Hyphomicrobiales</taxon>
        <taxon>Rhizobiaceae</taxon>
        <taxon>Rhizobium/Agrobacterium group</taxon>
        <taxon>Rhizobium</taxon>
    </lineage>
</organism>
<name>A0ABT8YT95_9HYPH</name>
<evidence type="ECO:0000256" key="1">
    <source>
        <dbReference type="ARBA" id="ARBA00023015"/>
    </source>
</evidence>
<feature type="domain" description="HTH gntR-type" evidence="4">
    <location>
        <begin position="8"/>
        <end position="76"/>
    </location>
</feature>
<keyword evidence="1" id="KW-0805">Transcription regulation</keyword>
<evidence type="ECO:0000259" key="4">
    <source>
        <dbReference type="PROSITE" id="PS50949"/>
    </source>
</evidence>
<sequence>MFDRLEIVPAYRTVCEAIEKEIMTGRLGPGDQLPTETELAQQFGLTRHTVREGLRILEEGGLVGREAGRRLFVKQPHYAESAPRATRALIMQRVTFRELWEVSMSLEPAAADRAARHVTDADIKALEDNLAAMEKAFAEDRSIIALDIAFHTLVAEIGGNKALLLAREPISQLFYPALSRLFDHPGNRLTGPRRLIDAHRKIIEAMKLRDAVEAEAWMRRHIADFRRGYDHCGFDVDEPVAHREQD</sequence>
<dbReference type="InterPro" id="IPR008920">
    <property type="entry name" value="TF_FadR/GntR_C"/>
</dbReference>
<dbReference type="PRINTS" id="PR00035">
    <property type="entry name" value="HTHGNTR"/>
</dbReference>
<dbReference type="Pfam" id="PF07729">
    <property type="entry name" value="FCD"/>
    <property type="match status" value="1"/>
</dbReference>
<evidence type="ECO:0000256" key="3">
    <source>
        <dbReference type="ARBA" id="ARBA00023163"/>
    </source>
</evidence>
<dbReference type="Proteomes" id="UP001174932">
    <property type="component" value="Unassembled WGS sequence"/>
</dbReference>
<dbReference type="SUPFAM" id="SSF46785">
    <property type="entry name" value="Winged helix' DNA-binding domain"/>
    <property type="match status" value="1"/>
</dbReference>